<keyword evidence="1 6" id="KW-0645">Protease</keyword>
<organism evidence="9 10">
    <name type="scientific">Geoalkalibacter halelectricus</name>
    <dbReference type="NCBI Taxonomy" id="2847045"/>
    <lineage>
        <taxon>Bacteria</taxon>
        <taxon>Pseudomonadati</taxon>
        <taxon>Thermodesulfobacteriota</taxon>
        <taxon>Desulfuromonadia</taxon>
        <taxon>Desulfuromonadales</taxon>
        <taxon>Geoalkalibacteraceae</taxon>
        <taxon>Geoalkalibacter</taxon>
    </lineage>
</organism>
<keyword evidence="2 6" id="KW-0479">Metal-binding</keyword>
<evidence type="ECO:0000256" key="6">
    <source>
        <dbReference type="RuleBase" id="RU003435"/>
    </source>
</evidence>
<keyword evidence="3 6" id="KW-0378">Hydrolase</keyword>
<dbReference type="InterPro" id="IPR042088">
    <property type="entry name" value="OligoPept_F_C"/>
</dbReference>
<dbReference type="RefSeq" id="WP_260747532.1">
    <property type="nucleotide sequence ID" value="NZ_CP092109.1"/>
</dbReference>
<dbReference type="SUPFAM" id="SSF55486">
    <property type="entry name" value="Metalloproteases ('zincins'), catalytic domain"/>
    <property type="match status" value="1"/>
</dbReference>
<dbReference type="Pfam" id="PF08439">
    <property type="entry name" value="Peptidase_M3_N"/>
    <property type="match status" value="1"/>
</dbReference>
<dbReference type="Gene3D" id="1.10.1370.20">
    <property type="entry name" value="Oligoendopeptidase f, C-terminal domain"/>
    <property type="match status" value="1"/>
</dbReference>
<evidence type="ECO:0000259" key="7">
    <source>
        <dbReference type="Pfam" id="PF01432"/>
    </source>
</evidence>
<dbReference type="InterPro" id="IPR001567">
    <property type="entry name" value="Pept_M3A_M3B_dom"/>
</dbReference>
<evidence type="ECO:0000256" key="5">
    <source>
        <dbReference type="ARBA" id="ARBA00023049"/>
    </source>
</evidence>
<dbReference type="CDD" id="cd09610">
    <property type="entry name" value="M3B_PepF"/>
    <property type="match status" value="1"/>
</dbReference>
<evidence type="ECO:0000256" key="1">
    <source>
        <dbReference type="ARBA" id="ARBA00022670"/>
    </source>
</evidence>
<evidence type="ECO:0000256" key="2">
    <source>
        <dbReference type="ARBA" id="ARBA00022723"/>
    </source>
</evidence>
<dbReference type="InterPro" id="IPR045090">
    <property type="entry name" value="Pept_M3A_M3B"/>
</dbReference>
<keyword evidence="5 6" id="KW-0482">Metalloprotease</keyword>
<protein>
    <submittedName>
        <fullName evidence="9">M3 family oligoendopeptidase</fullName>
    </submittedName>
</protein>
<comment type="similarity">
    <text evidence="6">Belongs to the peptidase M3 family.</text>
</comment>
<dbReference type="NCBIfam" id="TIGR02290">
    <property type="entry name" value="M3_fam_3"/>
    <property type="match status" value="1"/>
</dbReference>
<accession>A0ABY5ZMR9</accession>
<dbReference type="Proteomes" id="UP001060414">
    <property type="component" value="Chromosome"/>
</dbReference>
<reference evidence="9" key="1">
    <citation type="journal article" date="2022" name="Environ. Microbiol.">
        <title>Geoalkalibacter halelectricus SAP #1 sp. nov. possessing extracellular electron transfer and mineral#reducing capabilities from a haloalkaline environment.</title>
        <authorList>
            <person name="Yadav S."/>
            <person name="Singh R."/>
            <person name="Sundharam S.S."/>
            <person name="Chaudhary S."/>
            <person name="Krishnamurthi S."/>
            <person name="Patil S.A."/>
        </authorList>
    </citation>
    <scope>NUCLEOTIDE SEQUENCE</scope>
    <source>
        <strain evidence="9">SAP-1</strain>
    </source>
</reference>
<evidence type="ECO:0000256" key="4">
    <source>
        <dbReference type="ARBA" id="ARBA00022833"/>
    </source>
</evidence>
<dbReference type="InterPro" id="IPR011977">
    <property type="entry name" value="Pept_M3B_clade3"/>
</dbReference>
<evidence type="ECO:0000313" key="9">
    <source>
        <dbReference type="EMBL" id="UWZ79175.1"/>
    </source>
</evidence>
<comment type="cofactor">
    <cofactor evidence="6">
        <name>Zn(2+)</name>
        <dbReference type="ChEBI" id="CHEBI:29105"/>
    </cofactor>
    <text evidence="6">Binds 1 zinc ion.</text>
</comment>
<feature type="domain" description="Oligopeptidase F N-terminal" evidence="8">
    <location>
        <begin position="113"/>
        <end position="180"/>
    </location>
</feature>
<dbReference type="EMBL" id="CP092109">
    <property type="protein sequence ID" value="UWZ79175.1"/>
    <property type="molecule type" value="Genomic_DNA"/>
</dbReference>
<evidence type="ECO:0000259" key="8">
    <source>
        <dbReference type="Pfam" id="PF08439"/>
    </source>
</evidence>
<dbReference type="Pfam" id="PF01432">
    <property type="entry name" value="Peptidase_M3"/>
    <property type="match status" value="1"/>
</dbReference>
<dbReference type="InterPro" id="IPR013647">
    <property type="entry name" value="OligopepF_N_dom"/>
</dbReference>
<dbReference type="PANTHER" id="PTHR11804:SF5">
    <property type="entry name" value="OLIGOENDOPEPTIDASE F"/>
    <property type="match status" value="1"/>
</dbReference>
<proteinExistence type="inferred from homology"/>
<gene>
    <name evidence="9" type="ORF">L9S41_16040</name>
</gene>
<keyword evidence="4 6" id="KW-0862">Zinc</keyword>
<evidence type="ECO:0000313" key="10">
    <source>
        <dbReference type="Proteomes" id="UP001060414"/>
    </source>
</evidence>
<name>A0ABY5ZMR9_9BACT</name>
<keyword evidence="10" id="KW-1185">Reference proteome</keyword>
<evidence type="ECO:0000256" key="3">
    <source>
        <dbReference type="ARBA" id="ARBA00022801"/>
    </source>
</evidence>
<dbReference type="Gene3D" id="1.20.140.70">
    <property type="entry name" value="Oligopeptidase f, N-terminal domain"/>
    <property type="match status" value="1"/>
</dbReference>
<dbReference type="PANTHER" id="PTHR11804">
    <property type="entry name" value="PROTEASE M3 THIMET OLIGOPEPTIDASE-RELATED"/>
    <property type="match status" value="1"/>
</dbReference>
<sequence>MADPADLTWNLAPLYAGADDPALDADLRQLSDAARNLRRDFRGRIASDNLSADVFAAALRNYEQLQRIGLKPYLYAQLLFSTDSRPDAHKALLARVRELWSSVSEEVLFFELEVLNIDEERFVALLKDPGVAAYGHYLHQLRAHAPYTLREEVEQVLKRKDLTGKEAFVQLFEELTSALTYEFIPPGEQEPREVTGEELLALLHHPDGEMREQAFSVFLDKHAENRLVLTSCFNNLFLDHAKEVELRKYPDILTPTHLSSETEPAMVERMMEVTEANYGLAQDYFRLKQQLLGLDEMKNTDIYAPLDKDSRAIAFDEARTLVLEAFGGFAPELAQAATAFFDEGRIDVAPRPGKTGGAYCMGMMPGLSPYVLLNYTGNLRDVATLAHELGHGVHFALSQKQNLFHYQASLPFAETASVFGEMLLTRHLLDRESDPQVKIALLCAKLEDIIATTFRQTVLTRFEIAAHRRRAAGLLSPEDYCALWWEENAKLFGDAVRMIEPYRWGWSYISHFIHARFYCFSYVFGELLVLALYQKYREEGAAFVPKYLDLLRAGGSRKPQELLAPLGIDLADPDFWQKGYDFVAGLLAELKALVEKQQGRG</sequence>
<feature type="domain" description="Peptidase M3A/M3B catalytic" evidence="7">
    <location>
        <begin position="202"/>
        <end position="580"/>
    </location>
</feature>